<dbReference type="AlphaFoldDB" id="A0A397VF73"/>
<evidence type="ECO:0000256" key="1">
    <source>
        <dbReference type="SAM" id="SignalP"/>
    </source>
</evidence>
<protein>
    <recommendedName>
        <fullName evidence="4">Phosphatidylglycerol/phosphatidylinositol transfer protein</fullName>
    </recommendedName>
</protein>
<name>A0A397VF73_9GLOM</name>
<gene>
    <name evidence="2" type="ORF">C2G38_2081915</name>
</gene>
<reference evidence="2 3" key="1">
    <citation type="submission" date="2018-06" db="EMBL/GenBank/DDBJ databases">
        <title>Comparative genomics reveals the genomic features of Rhizophagus irregularis, R. cerebriforme, R. diaphanum and Gigaspora rosea, and their symbiotic lifestyle signature.</title>
        <authorList>
            <person name="Morin E."/>
            <person name="San Clemente H."/>
            <person name="Chen E.C.H."/>
            <person name="De La Providencia I."/>
            <person name="Hainaut M."/>
            <person name="Kuo A."/>
            <person name="Kohler A."/>
            <person name="Murat C."/>
            <person name="Tang N."/>
            <person name="Roy S."/>
            <person name="Loubradou J."/>
            <person name="Henrissat B."/>
            <person name="Grigoriev I.V."/>
            <person name="Corradi N."/>
            <person name="Roux C."/>
            <person name="Martin F.M."/>
        </authorList>
    </citation>
    <scope>NUCLEOTIDE SEQUENCE [LARGE SCALE GENOMIC DNA]</scope>
    <source>
        <strain evidence="2 3">DAOM 194757</strain>
    </source>
</reference>
<evidence type="ECO:0008006" key="4">
    <source>
        <dbReference type="Google" id="ProtNLM"/>
    </source>
</evidence>
<accession>A0A397VF73</accession>
<keyword evidence="3" id="KW-1185">Reference proteome</keyword>
<keyword evidence="1" id="KW-0732">Signal</keyword>
<feature type="signal peptide" evidence="1">
    <location>
        <begin position="1"/>
        <end position="20"/>
    </location>
</feature>
<evidence type="ECO:0000313" key="3">
    <source>
        <dbReference type="Proteomes" id="UP000266673"/>
    </source>
</evidence>
<dbReference type="EMBL" id="QKWP01000442">
    <property type="protein sequence ID" value="RIB19987.1"/>
    <property type="molecule type" value="Genomic_DNA"/>
</dbReference>
<dbReference type="Proteomes" id="UP000266673">
    <property type="component" value="Unassembled WGS sequence"/>
</dbReference>
<sequence length="180" mass="19865">MQLRTFFVFVLVIISSSVNAIPTHLGERTSDHEPHFPLSLTVIPDNLVHNTNTSFTISTQLDKRTSGYGPCLSNRPGLSVTTNPANLVPNTKTEFTVSGSIDGQFTQNTKIEINLYDEFENWLYGFYGEGCPCDKNQCPCSANQFTIKVNAEMKDKYSIIVDLFLSAHAGIPDACATAHQ</sequence>
<evidence type="ECO:0000313" key="2">
    <source>
        <dbReference type="EMBL" id="RIB19987.1"/>
    </source>
</evidence>
<comment type="caution">
    <text evidence="2">The sequence shown here is derived from an EMBL/GenBank/DDBJ whole genome shotgun (WGS) entry which is preliminary data.</text>
</comment>
<proteinExistence type="predicted"/>
<organism evidence="2 3">
    <name type="scientific">Gigaspora rosea</name>
    <dbReference type="NCBI Taxonomy" id="44941"/>
    <lineage>
        <taxon>Eukaryota</taxon>
        <taxon>Fungi</taxon>
        <taxon>Fungi incertae sedis</taxon>
        <taxon>Mucoromycota</taxon>
        <taxon>Glomeromycotina</taxon>
        <taxon>Glomeromycetes</taxon>
        <taxon>Diversisporales</taxon>
        <taxon>Gigasporaceae</taxon>
        <taxon>Gigaspora</taxon>
    </lineage>
</organism>
<feature type="chain" id="PRO_5017339840" description="Phosphatidylglycerol/phosphatidylinositol transfer protein" evidence="1">
    <location>
        <begin position="21"/>
        <end position="180"/>
    </location>
</feature>